<comment type="caution">
    <text evidence="2">The sequence shown here is derived from an EMBL/GenBank/DDBJ whole genome shotgun (WGS) entry which is preliminary data.</text>
</comment>
<evidence type="ECO:0000259" key="1">
    <source>
        <dbReference type="PROSITE" id="PS50003"/>
    </source>
</evidence>
<dbReference type="Proteomes" id="UP000316759">
    <property type="component" value="Unassembled WGS sequence"/>
</dbReference>
<feature type="domain" description="PH" evidence="1">
    <location>
        <begin position="3"/>
        <end position="117"/>
    </location>
</feature>
<dbReference type="InterPro" id="IPR001849">
    <property type="entry name" value="PH_domain"/>
</dbReference>
<dbReference type="AlphaFoldDB" id="A0A504YYK7"/>
<evidence type="ECO:0000313" key="2">
    <source>
        <dbReference type="EMBL" id="TPP63197.1"/>
    </source>
</evidence>
<gene>
    <name evidence="2" type="ORF">FGIG_05990</name>
</gene>
<keyword evidence="3" id="KW-1185">Reference proteome</keyword>
<name>A0A504YYK7_FASGI</name>
<protein>
    <recommendedName>
        <fullName evidence="1">PH domain-containing protein</fullName>
    </recommendedName>
</protein>
<accession>A0A504YYK7</accession>
<dbReference type="OrthoDB" id="6273172at2759"/>
<dbReference type="PROSITE" id="PS50003">
    <property type="entry name" value="PH_DOMAIN"/>
    <property type="match status" value="1"/>
</dbReference>
<dbReference type="Gene3D" id="2.30.29.30">
    <property type="entry name" value="Pleckstrin-homology domain (PH domain)/Phosphotyrosine-binding domain (PTB)"/>
    <property type="match status" value="1"/>
</dbReference>
<dbReference type="SMART" id="SM00233">
    <property type="entry name" value="PH"/>
    <property type="match status" value="1"/>
</dbReference>
<evidence type="ECO:0000313" key="3">
    <source>
        <dbReference type="Proteomes" id="UP000316759"/>
    </source>
</evidence>
<dbReference type="EMBL" id="SUNJ01005941">
    <property type="protein sequence ID" value="TPP63197.1"/>
    <property type="molecule type" value="Genomic_DNA"/>
</dbReference>
<dbReference type="SUPFAM" id="SSF50729">
    <property type="entry name" value="PH domain-like"/>
    <property type="match status" value="1"/>
</dbReference>
<dbReference type="InterPro" id="IPR011993">
    <property type="entry name" value="PH-like_dom_sf"/>
</dbReference>
<dbReference type="STRING" id="46835.A0A504YYK7"/>
<sequence>MSTILKEGPLQMWDGRSERWQPAYARLQQSGWFYWYEKSTSKRPLHGVDLKVVAAYFAFGDMIHQLPGQPVDVTAENRSRIIAVPHEAHRATTITFFMCNNDTEMSSWITTISSMLDEQIPENNQTTPSGGNPNYFDGSLEHVPPTFMTPLMAPPLTNTATTASTYPAQPEQILATPVALPGQRTAHPHPSPVNYPEPMQSGHYFYPQPISPVHASQVYSSPPIIQPVAYMVPTYQPQPVYTTPSNYNSGMHYPVHSVPVQQIQVVPQTTVPRDHGWRTAAIGFASGLAGNVVANRLFGGGWGGVWGGGWGGGYGGGWGGRWGGGWGGVHDHGPVIIEETNIYNTEINDYDHGTDVGYTDDFDNGSFSGGFDDS</sequence>
<organism evidence="2 3">
    <name type="scientific">Fasciola gigantica</name>
    <name type="common">Giant liver fluke</name>
    <dbReference type="NCBI Taxonomy" id="46835"/>
    <lineage>
        <taxon>Eukaryota</taxon>
        <taxon>Metazoa</taxon>
        <taxon>Spiralia</taxon>
        <taxon>Lophotrochozoa</taxon>
        <taxon>Platyhelminthes</taxon>
        <taxon>Trematoda</taxon>
        <taxon>Digenea</taxon>
        <taxon>Plagiorchiida</taxon>
        <taxon>Echinostomata</taxon>
        <taxon>Echinostomatoidea</taxon>
        <taxon>Fasciolidae</taxon>
        <taxon>Fasciola</taxon>
    </lineage>
</organism>
<reference evidence="2 3" key="1">
    <citation type="submission" date="2019-04" db="EMBL/GenBank/DDBJ databases">
        <title>Annotation for the trematode Fasciola gigantica.</title>
        <authorList>
            <person name="Choi Y.-J."/>
        </authorList>
    </citation>
    <scope>NUCLEOTIDE SEQUENCE [LARGE SCALE GENOMIC DNA]</scope>
    <source>
        <strain evidence="2">Uganda_cow_1</strain>
    </source>
</reference>
<proteinExistence type="predicted"/>